<dbReference type="STRING" id="1123307.GCA_000380065_01612"/>
<feature type="transmembrane region" description="Helical" evidence="1">
    <location>
        <begin position="197"/>
        <end position="213"/>
    </location>
</feature>
<gene>
    <name evidence="2" type="ORF">NCTC13765_00464</name>
</gene>
<dbReference type="OrthoDB" id="1653241at2"/>
<proteinExistence type="predicted"/>
<accession>A0A380KXK7</accession>
<keyword evidence="3" id="KW-1185">Reference proteome</keyword>
<dbReference type="EMBL" id="UHFR01000005">
    <property type="protein sequence ID" value="SUN76019.1"/>
    <property type="molecule type" value="Genomic_DNA"/>
</dbReference>
<feature type="transmembrane region" description="Helical" evidence="1">
    <location>
        <begin position="225"/>
        <end position="242"/>
    </location>
</feature>
<protein>
    <submittedName>
        <fullName evidence="2">Uncharacterized protein</fullName>
    </submittedName>
</protein>
<keyword evidence="1" id="KW-0812">Transmembrane</keyword>
<feature type="transmembrane region" description="Helical" evidence="1">
    <location>
        <begin position="170"/>
        <end position="191"/>
    </location>
</feature>
<dbReference type="RefSeq" id="WP_018372331.1">
    <property type="nucleotide sequence ID" value="NZ_UHFR01000005.1"/>
</dbReference>
<evidence type="ECO:0000313" key="2">
    <source>
        <dbReference type="EMBL" id="SUN76019.1"/>
    </source>
</evidence>
<reference evidence="2" key="1">
    <citation type="submission" date="2018-06" db="EMBL/GenBank/DDBJ databases">
        <authorList>
            <consortium name="Pathogen Informatics"/>
            <person name="Doyle S."/>
        </authorList>
    </citation>
    <scope>NUCLEOTIDE SEQUENCE [LARGE SCALE GENOMIC DNA]</scope>
    <source>
        <strain evidence="2">NCTC13765</strain>
    </source>
</reference>
<dbReference type="Proteomes" id="UP000254634">
    <property type="component" value="Unassembled WGS sequence"/>
</dbReference>
<organism evidence="2 3">
    <name type="scientific">Streptococcus massiliensis</name>
    <dbReference type="NCBI Taxonomy" id="313439"/>
    <lineage>
        <taxon>Bacteria</taxon>
        <taxon>Bacillati</taxon>
        <taxon>Bacillota</taxon>
        <taxon>Bacilli</taxon>
        <taxon>Lactobacillales</taxon>
        <taxon>Streptococcaceae</taxon>
        <taxon>Streptococcus</taxon>
    </lineage>
</organism>
<name>A0A380KXK7_9STRE</name>
<dbReference type="AlphaFoldDB" id="A0A380KXK7"/>
<feature type="transmembrane region" description="Helical" evidence="1">
    <location>
        <begin position="276"/>
        <end position="297"/>
    </location>
</feature>
<keyword evidence="1" id="KW-1133">Transmembrane helix</keyword>
<evidence type="ECO:0000313" key="3">
    <source>
        <dbReference type="Proteomes" id="UP000254634"/>
    </source>
</evidence>
<sequence length="312" mass="34338">MAIKNAEILVPVAEALGLNVDEEENVIFGQNDGLTLYINKNSSANIYQIHFCLKKEDGVETSKDILKNASKTIKHLMGPTINEPVIMYSVKAGMTKEKTKDRLITVSQELIAYLKEHHFQNVCEKIGLTGHTDVCQVKGGLHFLSPKGFEDFSFEANTENQLYDGQKENVGAGIIGALLGSLVGSLAVLLVGQMGYVSVWTGIAMGVCTLKGYELLAKKLSRKGVVFSVVIILVMTFIANQFDWALTIARQANVNVFDAFQAMGTLMSEGYIDMGVYYGNLALLYLFSAGGALLMIWEMVARNKKRYVSRKL</sequence>
<evidence type="ECO:0000256" key="1">
    <source>
        <dbReference type="SAM" id="Phobius"/>
    </source>
</evidence>
<keyword evidence="1" id="KW-0472">Membrane</keyword>